<keyword evidence="3" id="KW-1185">Reference proteome</keyword>
<dbReference type="Proteomes" id="UP000313066">
    <property type="component" value="Unassembled WGS sequence"/>
</dbReference>
<dbReference type="RefSeq" id="WP_139575543.1">
    <property type="nucleotide sequence ID" value="NZ_VDMA02000008.1"/>
</dbReference>
<sequence length="166" mass="17155">MSRNVFVAGAGAGIVLLFAGIYGMGSISTMSWGLPAFIVGMFLLVGDVVILAGRLVGGGGPSGGVFGQMKSFLGTGNQDLVGTGMPATALVASMRDTGTMVNDQLVVAFDLRVQPASGAPYVVAHRQILPRLLMGAVLPGRTVQVWTDPADPQRLVIDWSALPTQV</sequence>
<feature type="transmembrane region" description="Helical" evidence="1">
    <location>
        <begin position="30"/>
        <end position="52"/>
    </location>
</feature>
<keyword evidence="1" id="KW-1133">Transmembrane helix</keyword>
<proteinExistence type="predicted"/>
<organism evidence="2 3">
    <name type="scientific">Microbispora catharanthi</name>
    <dbReference type="NCBI Taxonomy" id="1712871"/>
    <lineage>
        <taxon>Bacteria</taxon>
        <taxon>Bacillati</taxon>
        <taxon>Actinomycetota</taxon>
        <taxon>Actinomycetes</taxon>
        <taxon>Streptosporangiales</taxon>
        <taxon>Streptosporangiaceae</taxon>
        <taxon>Microbispora</taxon>
    </lineage>
</organism>
<feature type="transmembrane region" description="Helical" evidence="1">
    <location>
        <begin position="5"/>
        <end position="24"/>
    </location>
</feature>
<evidence type="ECO:0000313" key="2">
    <source>
        <dbReference type="EMBL" id="KAB8184152.1"/>
    </source>
</evidence>
<comment type="caution">
    <text evidence="2">The sequence shown here is derived from an EMBL/GenBank/DDBJ whole genome shotgun (WGS) entry which is preliminary data.</text>
</comment>
<evidence type="ECO:0000313" key="3">
    <source>
        <dbReference type="Proteomes" id="UP000313066"/>
    </source>
</evidence>
<accession>A0A5N6BUM6</accession>
<reference evidence="2 3" key="1">
    <citation type="submission" date="2019-10" db="EMBL/GenBank/DDBJ databases">
        <title>Nonomuraea sp. nov., isolated from Phyllanthus amarus.</title>
        <authorList>
            <person name="Klykleung N."/>
            <person name="Tanasupawat S."/>
        </authorList>
    </citation>
    <scope>NUCLEOTIDE SEQUENCE [LARGE SCALE GENOMIC DNA]</scope>
    <source>
        <strain evidence="2 3">CR1-09</strain>
    </source>
</reference>
<evidence type="ECO:0000256" key="1">
    <source>
        <dbReference type="SAM" id="Phobius"/>
    </source>
</evidence>
<keyword evidence="1" id="KW-0472">Membrane</keyword>
<dbReference type="EMBL" id="VDMA02000008">
    <property type="protein sequence ID" value="KAB8184152.1"/>
    <property type="molecule type" value="Genomic_DNA"/>
</dbReference>
<keyword evidence="1" id="KW-0812">Transmembrane</keyword>
<name>A0A5N6BUM6_9ACTN</name>
<gene>
    <name evidence="2" type="ORF">FH610_017685</name>
</gene>
<protein>
    <submittedName>
        <fullName evidence="2">Uncharacterized protein</fullName>
    </submittedName>
</protein>
<dbReference type="AlphaFoldDB" id="A0A5N6BUM6"/>